<dbReference type="Proteomes" id="UP001165186">
    <property type="component" value="Unassembled WGS sequence"/>
</dbReference>
<organism evidence="1 2">
    <name type="scientific">Neofusicoccum parvum</name>
    <dbReference type="NCBI Taxonomy" id="310453"/>
    <lineage>
        <taxon>Eukaryota</taxon>
        <taxon>Fungi</taxon>
        <taxon>Dikarya</taxon>
        <taxon>Ascomycota</taxon>
        <taxon>Pezizomycotina</taxon>
        <taxon>Dothideomycetes</taxon>
        <taxon>Dothideomycetes incertae sedis</taxon>
        <taxon>Botryosphaeriales</taxon>
        <taxon>Botryosphaeriaceae</taxon>
        <taxon>Neofusicoccum</taxon>
    </lineage>
</organism>
<name>A0ACB5S3G2_9PEZI</name>
<protein>
    <submittedName>
        <fullName evidence="1">Swi snf-related matrix-associated actin-dependent regulator of chromatin subfamily a member 3-like 1</fullName>
    </submittedName>
</protein>
<reference evidence="1" key="1">
    <citation type="submission" date="2024-09" db="EMBL/GenBank/DDBJ databases">
        <title>Draft Genome Sequences of Neofusicoccum parvum.</title>
        <authorList>
            <person name="Ashida A."/>
            <person name="Camagna M."/>
            <person name="Tanaka A."/>
            <person name="Takemoto D."/>
        </authorList>
    </citation>
    <scope>NUCLEOTIDE SEQUENCE</scope>
    <source>
        <strain evidence="1">PPO83</strain>
    </source>
</reference>
<sequence length="189" mass="21268">MSFRTGVLNIVIGSNKVTALVEDIQANIREKSVVFSYWTTSLNLVERAVKEANIGYVRFDGSVSSKNRELALHRLHHDLSVRVILITVSCGAVGLDLTAASRAYLLEPQWNPTTEEQALARIHRMGQERPVTTIRFIMRRSFEEHVMKVQDRKRELADLIFSGGRSSGAEQTQARLSVRNLPKVSTTFS</sequence>
<evidence type="ECO:0000313" key="2">
    <source>
        <dbReference type="Proteomes" id="UP001165186"/>
    </source>
</evidence>
<accession>A0ACB5S3G2</accession>
<evidence type="ECO:0000313" key="1">
    <source>
        <dbReference type="EMBL" id="GME27221.1"/>
    </source>
</evidence>
<proteinExistence type="predicted"/>
<keyword evidence="2" id="KW-1185">Reference proteome</keyword>
<comment type="caution">
    <text evidence="1">The sequence shown here is derived from an EMBL/GenBank/DDBJ whole genome shotgun (WGS) entry which is preliminary data.</text>
</comment>
<dbReference type="EMBL" id="BSXG01000035">
    <property type="protein sequence ID" value="GME27221.1"/>
    <property type="molecule type" value="Genomic_DNA"/>
</dbReference>
<gene>
    <name evidence="1" type="primary">g11181</name>
    <name evidence="1" type="ORF">NpPPO83_00011181</name>
</gene>